<dbReference type="Proteomes" id="UP000694570">
    <property type="component" value="Unplaced"/>
</dbReference>
<sequence length="61" mass="6825">MICFTLAWSSEVGRALQPLRKGEKKTLQKPSGGSYQSLVFLGLWLHNSSLCLFLLLCLLLD</sequence>
<dbReference type="Ensembl" id="ENSSSCT00030075549.1">
    <property type="protein sequence ID" value="ENSSSCP00030034526.1"/>
    <property type="gene ID" value="ENSSSCG00030054204.1"/>
</dbReference>
<name>A0A8D0XGL3_PIG</name>
<keyword evidence="1" id="KW-0472">Membrane</keyword>
<organism evidence="2 3">
    <name type="scientific">Sus scrofa</name>
    <name type="common">Pig</name>
    <dbReference type="NCBI Taxonomy" id="9823"/>
    <lineage>
        <taxon>Eukaryota</taxon>
        <taxon>Metazoa</taxon>
        <taxon>Chordata</taxon>
        <taxon>Craniata</taxon>
        <taxon>Vertebrata</taxon>
        <taxon>Euteleostomi</taxon>
        <taxon>Mammalia</taxon>
        <taxon>Eutheria</taxon>
        <taxon>Laurasiatheria</taxon>
        <taxon>Artiodactyla</taxon>
        <taxon>Suina</taxon>
        <taxon>Suidae</taxon>
        <taxon>Sus</taxon>
    </lineage>
</organism>
<protein>
    <submittedName>
        <fullName evidence="2">Uncharacterized protein</fullName>
    </submittedName>
</protein>
<evidence type="ECO:0000256" key="1">
    <source>
        <dbReference type="SAM" id="Phobius"/>
    </source>
</evidence>
<dbReference type="AlphaFoldDB" id="A0A8D0XGL3"/>
<feature type="transmembrane region" description="Helical" evidence="1">
    <location>
        <begin position="38"/>
        <end position="60"/>
    </location>
</feature>
<evidence type="ECO:0000313" key="2">
    <source>
        <dbReference type="Ensembl" id="ENSSSCP00030034526.1"/>
    </source>
</evidence>
<accession>A0A8D0XGL3</accession>
<keyword evidence="1" id="KW-1133">Transmembrane helix</keyword>
<proteinExistence type="predicted"/>
<keyword evidence="1" id="KW-0812">Transmembrane</keyword>
<evidence type="ECO:0000313" key="3">
    <source>
        <dbReference type="Proteomes" id="UP000694570"/>
    </source>
</evidence>
<reference evidence="2" key="1">
    <citation type="submission" date="2025-08" db="UniProtKB">
        <authorList>
            <consortium name="Ensembl"/>
        </authorList>
    </citation>
    <scope>IDENTIFICATION</scope>
</reference>